<reference evidence="2 3" key="1">
    <citation type="journal article" date="2016" name="Front. Microbiol.">
        <title>Genomic Resource of Rice Seed Associated Bacteria.</title>
        <authorList>
            <person name="Midha S."/>
            <person name="Bansal K."/>
            <person name="Sharma S."/>
            <person name="Kumar N."/>
            <person name="Patil P.P."/>
            <person name="Chaudhry V."/>
            <person name="Patil P.B."/>
        </authorList>
    </citation>
    <scope>NUCLEOTIDE SEQUENCE [LARGE SCALE GENOMIC DNA]</scope>
    <source>
        <strain evidence="2 3">RSA3</strain>
    </source>
</reference>
<feature type="transmembrane region" description="Helical" evidence="1">
    <location>
        <begin position="89"/>
        <end position="106"/>
    </location>
</feature>
<dbReference type="RefSeq" id="WP_058613285.1">
    <property type="nucleotide sequence ID" value="NZ_LDRV01000018.1"/>
</dbReference>
<sequence>MSATQRDAQITADDDRDGLLPGAPIIAGIRSLVIWGVVAAAILGMFVRGTHGSCSGGLASDGKGYIGADGKPTDIEPICGTVTMSPSPLVFAILAIIVVTALTRVLGRATDIDQALRILNNARMVIVVVALTGLVVGWWAIMTLRIDDWSAFSVWSPLPFGQFKVETHPISQR</sequence>
<dbReference type="PATRIC" id="fig|2033.7.peg.1090"/>
<organism evidence="2 3">
    <name type="scientific">Microbacterium testaceum</name>
    <name type="common">Aureobacterium testaceum</name>
    <name type="synonym">Brevibacterium testaceum</name>
    <dbReference type="NCBI Taxonomy" id="2033"/>
    <lineage>
        <taxon>Bacteria</taxon>
        <taxon>Bacillati</taxon>
        <taxon>Actinomycetota</taxon>
        <taxon>Actinomycetes</taxon>
        <taxon>Micrococcales</taxon>
        <taxon>Microbacteriaceae</taxon>
        <taxon>Microbacterium</taxon>
    </lineage>
</organism>
<dbReference type="EMBL" id="LDRV01000018">
    <property type="protein sequence ID" value="KTS13734.1"/>
    <property type="molecule type" value="Genomic_DNA"/>
</dbReference>
<keyword evidence="1" id="KW-1133">Transmembrane helix</keyword>
<protein>
    <submittedName>
        <fullName evidence="2">Uncharacterized protein</fullName>
    </submittedName>
</protein>
<name>A0A147FB57_MICTE</name>
<feature type="transmembrane region" description="Helical" evidence="1">
    <location>
        <begin position="118"/>
        <end position="141"/>
    </location>
</feature>
<keyword evidence="1" id="KW-0812">Transmembrane</keyword>
<keyword evidence="1" id="KW-0472">Membrane</keyword>
<dbReference type="Proteomes" id="UP000072189">
    <property type="component" value="Unassembled WGS sequence"/>
</dbReference>
<evidence type="ECO:0000313" key="3">
    <source>
        <dbReference type="Proteomes" id="UP000072189"/>
    </source>
</evidence>
<accession>A0A147FB57</accession>
<comment type="caution">
    <text evidence="2">The sequence shown here is derived from an EMBL/GenBank/DDBJ whole genome shotgun (WGS) entry which is preliminary data.</text>
</comment>
<feature type="transmembrane region" description="Helical" evidence="1">
    <location>
        <begin position="25"/>
        <end position="47"/>
    </location>
</feature>
<gene>
    <name evidence="2" type="ORF">RSA3_03285</name>
</gene>
<dbReference type="AlphaFoldDB" id="A0A147FB57"/>
<proteinExistence type="predicted"/>
<evidence type="ECO:0000313" key="2">
    <source>
        <dbReference type="EMBL" id="KTS13734.1"/>
    </source>
</evidence>
<evidence type="ECO:0000256" key="1">
    <source>
        <dbReference type="SAM" id="Phobius"/>
    </source>
</evidence>